<dbReference type="GO" id="GO:0016567">
    <property type="term" value="P:protein ubiquitination"/>
    <property type="evidence" value="ECO:0007669"/>
    <property type="project" value="TreeGrafter"/>
</dbReference>
<feature type="compositionally biased region" description="Low complexity" evidence="3">
    <location>
        <begin position="175"/>
        <end position="185"/>
    </location>
</feature>
<dbReference type="STRING" id="71717.A0A4Y7TC21"/>
<dbReference type="PANTHER" id="PTHR14140">
    <property type="entry name" value="E3 UBIQUITIN-PROTEIN LIGASE UHRF-RELATED"/>
    <property type="match status" value="1"/>
</dbReference>
<gene>
    <name evidence="5" type="ORF">FA13DRAFT_1791440</name>
</gene>
<proteinExistence type="predicted"/>
<evidence type="ECO:0000313" key="6">
    <source>
        <dbReference type="Proteomes" id="UP000298030"/>
    </source>
</evidence>
<dbReference type="Gene3D" id="2.30.280.10">
    <property type="entry name" value="SRA-YDG"/>
    <property type="match status" value="1"/>
</dbReference>
<dbReference type="InterPro" id="IPR015947">
    <property type="entry name" value="PUA-like_sf"/>
</dbReference>
<comment type="subcellular location">
    <subcellularLocation>
        <location evidence="2">Nucleus</location>
    </subcellularLocation>
</comment>
<evidence type="ECO:0000313" key="5">
    <source>
        <dbReference type="EMBL" id="TEB31680.1"/>
    </source>
</evidence>
<reference evidence="5 6" key="1">
    <citation type="journal article" date="2019" name="Nat. Ecol. Evol.">
        <title>Megaphylogeny resolves global patterns of mushroom evolution.</title>
        <authorList>
            <person name="Varga T."/>
            <person name="Krizsan K."/>
            <person name="Foldi C."/>
            <person name="Dima B."/>
            <person name="Sanchez-Garcia M."/>
            <person name="Sanchez-Ramirez S."/>
            <person name="Szollosi G.J."/>
            <person name="Szarkandi J.G."/>
            <person name="Papp V."/>
            <person name="Albert L."/>
            <person name="Andreopoulos W."/>
            <person name="Angelini C."/>
            <person name="Antonin V."/>
            <person name="Barry K.W."/>
            <person name="Bougher N.L."/>
            <person name="Buchanan P."/>
            <person name="Buyck B."/>
            <person name="Bense V."/>
            <person name="Catcheside P."/>
            <person name="Chovatia M."/>
            <person name="Cooper J."/>
            <person name="Damon W."/>
            <person name="Desjardin D."/>
            <person name="Finy P."/>
            <person name="Geml J."/>
            <person name="Haridas S."/>
            <person name="Hughes K."/>
            <person name="Justo A."/>
            <person name="Karasinski D."/>
            <person name="Kautmanova I."/>
            <person name="Kiss B."/>
            <person name="Kocsube S."/>
            <person name="Kotiranta H."/>
            <person name="LaButti K.M."/>
            <person name="Lechner B.E."/>
            <person name="Liimatainen K."/>
            <person name="Lipzen A."/>
            <person name="Lukacs Z."/>
            <person name="Mihaltcheva S."/>
            <person name="Morgado L.N."/>
            <person name="Niskanen T."/>
            <person name="Noordeloos M.E."/>
            <person name="Ohm R.A."/>
            <person name="Ortiz-Santana B."/>
            <person name="Ovrebo C."/>
            <person name="Racz N."/>
            <person name="Riley R."/>
            <person name="Savchenko A."/>
            <person name="Shiryaev A."/>
            <person name="Soop K."/>
            <person name="Spirin V."/>
            <person name="Szebenyi C."/>
            <person name="Tomsovsky M."/>
            <person name="Tulloss R.E."/>
            <person name="Uehling J."/>
            <person name="Grigoriev I.V."/>
            <person name="Vagvolgyi C."/>
            <person name="Papp T."/>
            <person name="Martin F.M."/>
            <person name="Miettinen O."/>
            <person name="Hibbett D.S."/>
            <person name="Nagy L.G."/>
        </authorList>
    </citation>
    <scope>NUCLEOTIDE SEQUENCE [LARGE SCALE GENOMIC DNA]</scope>
    <source>
        <strain evidence="5 6">FP101781</strain>
    </source>
</reference>
<dbReference type="PANTHER" id="PTHR14140:SF27">
    <property type="entry name" value="OS04G0289800 PROTEIN"/>
    <property type="match status" value="1"/>
</dbReference>
<dbReference type="AlphaFoldDB" id="A0A4Y7TC21"/>
<feature type="domain" description="YDG" evidence="4">
    <location>
        <begin position="20"/>
        <end position="162"/>
    </location>
</feature>
<evidence type="ECO:0000256" key="1">
    <source>
        <dbReference type="ARBA" id="ARBA00023242"/>
    </source>
</evidence>
<protein>
    <recommendedName>
        <fullName evidence="4">YDG domain-containing protein</fullName>
    </recommendedName>
</protein>
<dbReference type="Pfam" id="PF02182">
    <property type="entry name" value="SAD_SRA"/>
    <property type="match status" value="1"/>
</dbReference>
<dbReference type="OrthoDB" id="2270193at2759"/>
<accession>A0A4Y7TC21</accession>
<dbReference type="SUPFAM" id="SSF88697">
    <property type="entry name" value="PUA domain-like"/>
    <property type="match status" value="1"/>
</dbReference>
<dbReference type="EMBL" id="QPFP01000018">
    <property type="protein sequence ID" value="TEB31680.1"/>
    <property type="molecule type" value="Genomic_DNA"/>
</dbReference>
<dbReference type="GO" id="GO:0005634">
    <property type="term" value="C:nucleus"/>
    <property type="evidence" value="ECO:0007669"/>
    <property type="project" value="UniProtKB-SubCell"/>
</dbReference>
<dbReference type="InterPro" id="IPR045134">
    <property type="entry name" value="UHRF1/2-like"/>
</dbReference>
<dbReference type="InterPro" id="IPR003105">
    <property type="entry name" value="SRA_YDG"/>
</dbReference>
<sequence length="258" mass="28011">MGFLKQPIKLLQKQDPARIGSIPGVKLFARFQSRQDLYIAGVHGKHEGGIHGRAAEGAFSVIVAGRYEDDVDYGDIILYTGEGGHSRASEMQYQDQDWVRGNLALKHSCATKRPVRVIRSHVLRSKYAPASGYRYDGLYRVTNAEQVTGKNGHAVCRFVLERIPGQAPLPGPGWSGAASSSSRGGSVEDDLEEEDNKPPVAGPSRQPVAAPRKRVAQKKKPSADLGGIQFKYEGSDSPPRPIKRESGFGPAPPLPGFR</sequence>
<keyword evidence="6" id="KW-1185">Reference proteome</keyword>
<name>A0A4Y7TC21_COPMI</name>
<keyword evidence="1 2" id="KW-0539">Nucleus</keyword>
<dbReference type="PROSITE" id="PS51015">
    <property type="entry name" value="YDG"/>
    <property type="match status" value="1"/>
</dbReference>
<dbReference type="InterPro" id="IPR036987">
    <property type="entry name" value="SRA-YDG_sf"/>
</dbReference>
<comment type="caution">
    <text evidence="5">The sequence shown here is derived from an EMBL/GenBank/DDBJ whole genome shotgun (WGS) entry which is preliminary data.</text>
</comment>
<dbReference type="GO" id="GO:0044027">
    <property type="term" value="P:negative regulation of gene expression via chromosomal CpG island methylation"/>
    <property type="evidence" value="ECO:0007669"/>
    <property type="project" value="TreeGrafter"/>
</dbReference>
<dbReference type="SMART" id="SM00466">
    <property type="entry name" value="SRA"/>
    <property type="match status" value="1"/>
</dbReference>
<dbReference type="Proteomes" id="UP000298030">
    <property type="component" value="Unassembled WGS sequence"/>
</dbReference>
<evidence type="ECO:0000259" key="4">
    <source>
        <dbReference type="PROSITE" id="PS51015"/>
    </source>
</evidence>
<feature type="region of interest" description="Disordered" evidence="3">
    <location>
        <begin position="169"/>
        <end position="258"/>
    </location>
</feature>
<feature type="compositionally biased region" description="Basic residues" evidence="3">
    <location>
        <begin position="211"/>
        <end position="220"/>
    </location>
</feature>
<evidence type="ECO:0000256" key="2">
    <source>
        <dbReference type="PROSITE-ProRule" id="PRU00358"/>
    </source>
</evidence>
<dbReference type="GO" id="GO:0061630">
    <property type="term" value="F:ubiquitin protein ligase activity"/>
    <property type="evidence" value="ECO:0007669"/>
    <property type="project" value="TreeGrafter"/>
</dbReference>
<evidence type="ECO:0000256" key="3">
    <source>
        <dbReference type="SAM" id="MobiDB-lite"/>
    </source>
</evidence>
<organism evidence="5 6">
    <name type="scientific">Coprinellus micaceus</name>
    <name type="common">Glistening ink-cap mushroom</name>
    <name type="synonym">Coprinus micaceus</name>
    <dbReference type="NCBI Taxonomy" id="71717"/>
    <lineage>
        <taxon>Eukaryota</taxon>
        <taxon>Fungi</taxon>
        <taxon>Dikarya</taxon>
        <taxon>Basidiomycota</taxon>
        <taxon>Agaricomycotina</taxon>
        <taxon>Agaricomycetes</taxon>
        <taxon>Agaricomycetidae</taxon>
        <taxon>Agaricales</taxon>
        <taxon>Agaricineae</taxon>
        <taxon>Psathyrellaceae</taxon>
        <taxon>Coprinellus</taxon>
    </lineage>
</organism>